<dbReference type="InterPro" id="IPR036950">
    <property type="entry name" value="PBP_transglycosylase"/>
</dbReference>
<feature type="region of interest" description="Disordered" evidence="14">
    <location>
        <begin position="1"/>
        <end position="198"/>
    </location>
</feature>
<keyword evidence="8" id="KW-0133">Cell shape</keyword>
<feature type="compositionally biased region" description="Polar residues" evidence="14">
    <location>
        <begin position="155"/>
        <end position="173"/>
    </location>
</feature>
<keyword evidence="19" id="KW-1185">Reference proteome</keyword>
<dbReference type="FunFam" id="1.10.3810.10:FF:000001">
    <property type="entry name" value="Penicillin-binding protein 1A"/>
    <property type="match status" value="1"/>
</dbReference>
<keyword evidence="15" id="KW-1133">Transmembrane helix</keyword>
<keyword evidence="11" id="KW-0961">Cell wall biogenesis/degradation</keyword>
<evidence type="ECO:0000256" key="11">
    <source>
        <dbReference type="ARBA" id="ARBA00023316"/>
    </source>
</evidence>
<dbReference type="RefSeq" id="WP_011274323.1">
    <property type="nucleotide sequence ID" value="NC_007164.1"/>
</dbReference>
<organism evidence="18 19">
    <name type="scientific">Corynebacterium jeikeium (strain K411)</name>
    <dbReference type="NCBI Taxonomy" id="306537"/>
    <lineage>
        <taxon>Bacteria</taxon>
        <taxon>Bacillati</taxon>
        <taxon>Actinomycetota</taxon>
        <taxon>Actinomycetes</taxon>
        <taxon>Mycobacteriales</taxon>
        <taxon>Corynebacteriaceae</taxon>
        <taxon>Corynebacterium</taxon>
    </lineage>
</organism>
<evidence type="ECO:0000259" key="16">
    <source>
        <dbReference type="Pfam" id="PF00905"/>
    </source>
</evidence>
<dbReference type="InterPro" id="IPR001264">
    <property type="entry name" value="Glyco_trans_51"/>
</dbReference>
<keyword evidence="15" id="KW-0472">Membrane</keyword>
<dbReference type="SUPFAM" id="SSF56601">
    <property type="entry name" value="beta-lactamase/transpeptidase-like"/>
    <property type="match status" value="1"/>
</dbReference>
<comment type="similarity">
    <text evidence="1">In the C-terminal section; belongs to the transpeptidase family.</text>
</comment>
<evidence type="ECO:0000256" key="12">
    <source>
        <dbReference type="ARBA" id="ARBA00034000"/>
    </source>
</evidence>
<evidence type="ECO:0000256" key="4">
    <source>
        <dbReference type="ARBA" id="ARBA00022670"/>
    </source>
</evidence>
<dbReference type="Gene3D" id="1.10.3810.10">
    <property type="entry name" value="Biosynthetic peptidoglycan transglycosylase-like"/>
    <property type="match status" value="1"/>
</dbReference>
<protein>
    <submittedName>
        <fullName evidence="18">Putative penicillin-binding protein 1</fullName>
    </submittedName>
</protein>
<dbReference type="GO" id="GO:0071555">
    <property type="term" value="P:cell wall organization"/>
    <property type="evidence" value="ECO:0007669"/>
    <property type="project" value="UniProtKB-KW"/>
</dbReference>
<evidence type="ECO:0000256" key="15">
    <source>
        <dbReference type="SAM" id="Phobius"/>
    </source>
</evidence>
<name>Q4JSF6_CORJK</name>
<evidence type="ECO:0000259" key="17">
    <source>
        <dbReference type="Pfam" id="PF00912"/>
    </source>
</evidence>
<dbReference type="Pfam" id="PF00912">
    <property type="entry name" value="Transgly"/>
    <property type="match status" value="1"/>
</dbReference>
<dbReference type="Proteomes" id="UP000000545">
    <property type="component" value="Chromosome"/>
</dbReference>
<feature type="region of interest" description="Disordered" evidence="14">
    <location>
        <begin position="743"/>
        <end position="764"/>
    </location>
</feature>
<evidence type="ECO:0000256" key="13">
    <source>
        <dbReference type="ARBA" id="ARBA00049902"/>
    </source>
</evidence>
<dbReference type="GO" id="GO:0009002">
    <property type="term" value="F:serine-type D-Ala-D-Ala carboxypeptidase activity"/>
    <property type="evidence" value="ECO:0007669"/>
    <property type="project" value="UniProtKB-EC"/>
</dbReference>
<dbReference type="GO" id="GO:0008955">
    <property type="term" value="F:peptidoglycan glycosyltransferase activity"/>
    <property type="evidence" value="ECO:0007669"/>
    <property type="project" value="UniProtKB-EC"/>
</dbReference>
<dbReference type="GO" id="GO:0009252">
    <property type="term" value="P:peptidoglycan biosynthetic process"/>
    <property type="evidence" value="ECO:0007669"/>
    <property type="project" value="UniProtKB-KW"/>
</dbReference>
<dbReference type="Pfam" id="PF00905">
    <property type="entry name" value="Transpeptidase"/>
    <property type="match status" value="1"/>
</dbReference>
<accession>Q4JSF6</accession>
<sequence length="901" mass="94177">MSSDKPSKNPFSRDGAGNSGAGRGGQRKPGQPGRPRQGQSGKPGQPGQPGRRRAANGNPAHAKPTRGRPAQGQSGKPGKPAKPGQPGKRRAANGKPAQGRPVQGRSAQGRPAQGKPVQRRGTKPVKSGGPRRAAAAAGAGAGAAGAAASQRKRPQNNGQNRLNKNGPNKNGPQTRVKKNGSRSVGDGKLKARTRKKRSWRDKRTLRNFFAGLAAVMAVLIIVPLVAFFTAYSVTKVPEPEELVNNQISYIMASDNNTELARIVPPEGNRQNVKLDEVPMPVRQAVLAAEDREFYSNPGFSVSGFARAAVGQVLGREGAGGGSTITQQYVKNALVGDEFSLSRKAKELVISAKMAREWSKDEILEAYLNTIYFGRNAYGISAASHAYFDKDVKDLTPEEGAVLAATIQAPSGLDPWTNRERAESRWNYVMDGMVGIGAMKEADRKNAVYPQVKDPAETAESTQAVGTNGLIKTKVIEELERAGITEEQVNTGGLKITTTIDAKMQADAVDEIHKKLEGQQEGLRTAVASVDPKTGGVRSWYGGDDPVGFDFAGAGLQTGSTFKILALAAYLDQGGSIYDQFDSSPVMTGDAQVNNVGGASCGTCSIAEALKQSLNTSFIRLTQSLKGGPQDVADMAHRLGVAEELPGVGKTLQEANGKPAEGITLGMYQSSPLDMATALATLTNGGTYHRPHFVQKVENSNGDVLLDNTNDDGDRVVSEEVANGVIQAMQPIAAYSNGNTLAGGRPSAAKTGTAQLGDTGENKDAWMIGSTPQLSSAVWVGTAEGKPIHNSYGGVMYGSGLPAQIWKGVMDRSLEGKEVEQFGTGAAASSGGGGSVGSGSAQGGEAAAQEQPVEQEASEPSSAPAPAQQPAPQPAPQRPAPQGGNPPQNNDLQDLIDGILNP</sequence>
<evidence type="ECO:0000256" key="14">
    <source>
        <dbReference type="SAM" id="MobiDB-lite"/>
    </source>
</evidence>
<feature type="compositionally biased region" description="Gly residues" evidence="14">
    <location>
        <begin position="829"/>
        <end position="841"/>
    </location>
</feature>
<dbReference type="eggNOG" id="COG0744">
    <property type="taxonomic scope" value="Bacteria"/>
</dbReference>
<proteinExistence type="inferred from homology"/>
<feature type="compositionally biased region" description="Low complexity" evidence="14">
    <location>
        <begin position="133"/>
        <end position="148"/>
    </location>
</feature>
<feature type="compositionally biased region" description="Low complexity" evidence="14">
    <location>
        <begin position="842"/>
        <end position="865"/>
    </location>
</feature>
<gene>
    <name evidence="18" type="primary">pbp1A</name>
    <name evidence="18" type="ordered locus">jk2069</name>
</gene>
<keyword evidence="4" id="KW-0645">Protease</keyword>
<dbReference type="CAZy" id="GT51">
    <property type="family name" value="Glycosyltransferase Family 51"/>
</dbReference>
<keyword evidence="5" id="KW-0328">Glycosyltransferase</keyword>
<dbReference type="GO" id="GO:0008360">
    <property type="term" value="P:regulation of cell shape"/>
    <property type="evidence" value="ECO:0007669"/>
    <property type="project" value="UniProtKB-KW"/>
</dbReference>
<evidence type="ECO:0000256" key="5">
    <source>
        <dbReference type="ARBA" id="ARBA00022676"/>
    </source>
</evidence>
<dbReference type="GO" id="GO:0006508">
    <property type="term" value="P:proteolysis"/>
    <property type="evidence" value="ECO:0007669"/>
    <property type="project" value="UniProtKB-KW"/>
</dbReference>
<evidence type="ECO:0000256" key="8">
    <source>
        <dbReference type="ARBA" id="ARBA00022960"/>
    </source>
</evidence>
<dbReference type="GO" id="GO:0008658">
    <property type="term" value="F:penicillin binding"/>
    <property type="evidence" value="ECO:0007669"/>
    <property type="project" value="InterPro"/>
</dbReference>
<reference evidence="18 19" key="1">
    <citation type="journal article" date="2005" name="J. Bacteriol.">
        <title>Complete genome sequence and analysis of the multiresistant nosocomial pathogen Corynebacterium jeikeium K411, a lipid-requiring bacterium of the human skin flora.</title>
        <authorList>
            <person name="Tauch A."/>
            <person name="Kaiser O."/>
            <person name="Hain T."/>
            <person name="Goesmann A."/>
            <person name="Weisshaar B."/>
            <person name="Albersmeier A."/>
            <person name="Bekel T."/>
            <person name="Bischoff N."/>
            <person name="Brune I."/>
            <person name="Chakraborty T."/>
            <person name="Kalinowski J."/>
            <person name="Meyer F."/>
            <person name="Rupp O."/>
            <person name="Schneiker S."/>
            <person name="Viehoever P."/>
            <person name="Puehler A."/>
        </authorList>
    </citation>
    <scope>NUCLEOTIDE SEQUENCE [LARGE SCALE GENOMIC DNA]</scope>
    <source>
        <strain evidence="18 19">K411</strain>
    </source>
</reference>
<keyword evidence="10" id="KW-0511">Multifunctional enzyme</keyword>
<dbReference type="InterPro" id="IPR001460">
    <property type="entry name" value="PCN-bd_Tpept"/>
</dbReference>
<dbReference type="InterPro" id="IPR012338">
    <property type="entry name" value="Beta-lactam/transpept-like"/>
</dbReference>
<keyword evidence="15" id="KW-0812">Transmembrane</keyword>
<evidence type="ECO:0000313" key="18">
    <source>
        <dbReference type="EMBL" id="CAI38251.1"/>
    </source>
</evidence>
<dbReference type="AlphaFoldDB" id="Q4JSF6"/>
<comment type="similarity">
    <text evidence="2">In the N-terminal section; belongs to the glycosyltransferase 51 family.</text>
</comment>
<evidence type="ECO:0000256" key="10">
    <source>
        <dbReference type="ARBA" id="ARBA00023268"/>
    </source>
</evidence>
<feature type="domain" description="Penicillin-binding protein transpeptidase" evidence="16">
    <location>
        <begin position="527"/>
        <end position="780"/>
    </location>
</feature>
<dbReference type="PANTHER" id="PTHR32282:SF34">
    <property type="entry name" value="PENICILLIN-BINDING PROTEIN 1A"/>
    <property type="match status" value="1"/>
</dbReference>
<dbReference type="KEGG" id="cjk:jk2069"/>
<evidence type="ECO:0000313" key="19">
    <source>
        <dbReference type="Proteomes" id="UP000000545"/>
    </source>
</evidence>
<dbReference type="InterPro" id="IPR023346">
    <property type="entry name" value="Lysozyme-like_dom_sf"/>
</dbReference>
<evidence type="ECO:0000256" key="7">
    <source>
        <dbReference type="ARBA" id="ARBA00022801"/>
    </source>
</evidence>
<comment type="catalytic activity">
    <reaction evidence="12">
        <text>Preferential cleavage: (Ac)2-L-Lys-D-Ala-|-D-Ala. Also transpeptidation of peptidyl-alanyl moieties that are N-acyl substituents of D-alanine.</text>
        <dbReference type="EC" id="3.4.16.4"/>
    </reaction>
</comment>
<evidence type="ECO:0000256" key="1">
    <source>
        <dbReference type="ARBA" id="ARBA00007090"/>
    </source>
</evidence>
<dbReference type="GO" id="GO:0030288">
    <property type="term" value="C:outer membrane-bounded periplasmic space"/>
    <property type="evidence" value="ECO:0007669"/>
    <property type="project" value="TreeGrafter"/>
</dbReference>
<keyword evidence="9" id="KW-0573">Peptidoglycan synthesis</keyword>
<keyword evidence="6" id="KW-0808">Transferase</keyword>
<keyword evidence="7" id="KW-0378">Hydrolase</keyword>
<dbReference type="STRING" id="306537.jk2069"/>
<dbReference type="Gene3D" id="3.40.710.10">
    <property type="entry name" value="DD-peptidase/beta-lactamase superfamily"/>
    <property type="match status" value="1"/>
</dbReference>
<feature type="compositionally biased region" description="Low complexity" evidence="14">
    <location>
        <begin position="71"/>
        <end position="86"/>
    </location>
</feature>
<evidence type="ECO:0000256" key="3">
    <source>
        <dbReference type="ARBA" id="ARBA00022645"/>
    </source>
</evidence>
<feature type="compositionally biased region" description="Pro residues" evidence="14">
    <location>
        <begin position="866"/>
        <end position="878"/>
    </location>
</feature>
<evidence type="ECO:0000256" key="6">
    <source>
        <dbReference type="ARBA" id="ARBA00022679"/>
    </source>
</evidence>
<dbReference type="HOGENOM" id="CLU_006354_6_1_11"/>
<evidence type="ECO:0000256" key="2">
    <source>
        <dbReference type="ARBA" id="ARBA00007739"/>
    </source>
</evidence>
<dbReference type="PANTHER" id="PTHR32282">
    <property type="entry name" value="BINDING PROTEIN TRANSPEPTIDASE, PUTATIVE-RELATED"/>
    <property type="match status" value="1"/>
</dbReference>
<keyword evidence="3" id="KW-0121">Carboxypeptidase</keyword>
<feature type="compositionally biased region" description="Low complexity" evidence="14">
    <location>
        <begin position="28"/>
        <end position="49"/>
    </location>
</feature>
<dbReference type="EMBL" id="CR931997">
    <property type="protein sequence ID" value="CAI38251.1"/>
    <property type="molecule type" value="Genomic_DNA"/>
</dbReference>
<evidence type="ECO:0000256" key="9">
    <source>
        <dbReference type="ARBA" id="ARBA00022984"/>
    </source>
</evidence>
<feature type="domain" description="Glycosyl transferase family 51" evidence="17">
    <location>
        <begin position="259"/>
        <end position="432"/>
    </location>
</feature>
<dbReference type="InterPro" id="IPR050396">
    <property type="entry name" value="Glycosyltr_51/Transpeptidase"/>
</dbReference>
<feature type="transmembrane region" description="Helical" evidence="15">
    <location>
        <begin position="204"/>
        <end position="231"/>
    </location>
</feature>
<dbReference type="SUPFAM" id="SSF53955">
    <property type="entry name" value="Lysozyme-like"/>
    <property type="match status" value="1"/>
</dbReference>
<feature type="region of interest" description="Disordered" evidence="14">
    <location>
        <begin position="823"/>
        <end position="901"/>
    </location>
</feature>
<comment type="catalytic activity">
    <reaction evidence="13">
        <text>[GlcNAc-(1-&gt;4)-Mur2Ac(oyl-L-Ala-gamma-D-Glu-L-Lys-D-Ala-D-Ala)](n)-di-trans,octa-cis-undecaprenyl diphosphate + beta-D-GlcNAc-(1-&gt;4)-Mur2Ac(oyl-L-Ala-gamma-D-Glu-L-Lys-D-Ala-D-Ala)-di-trans,octa-cis-undecaprenyl diphosphate = [GlcNAc-(1-&gt;4)-Mur2Ac(oyl-L-Ala-gamma-D-Glu-L-Lys-D-Ala-D-Ala)](n+1)-di-trans,octa-cis-undecaprenyl diphosphate + di-trans,octa-cis-undecaprenyl diphosphate + H(+)</text>
        <dbReference type="Rhea" id="RHEA:23708"/>
        <dbReference type="Rhea" id="RHEA-COMP:9602"/>
        <dbReference type="Rhea" id="RHEA-COMP:9603"/>
        <dbReference type="ChEBI" id="CHEBI:15378"/>
        <dbReference type="ChEBI" id="CHEBI:58405"/>
        <dbReference type="ChEBI" id="CHEBI:60033"/>
        <dbReference type="ChEBI" id="CHEBI:78435"/>
        <dbReference type="EC" id="2.4.99.28"/>
    </reaction>
</comment>